<protein>
    <submittedName>
        <fullName evidence="1">Uncharacterized protein</fullName>
    </submittedName>
</protein>
<keyword evidence="2" id="KW-1185">Reference proteome</keyword>
<dbReference type="Proteomes" id="UP000026915">
    <property type="component" value="Chromosome 2"/>
</dbReference>
<dbReference type="AlphaFoldDB" id="A0A061E4P0"/>
<evidence type="ECO:0000313" key="2">
    <source>
        <dbReference type="Proteomes" id="UP000026915"/>
    </source>
</evidence>
<organism evidence="1 2">
    <name type="scientific">Theobroma cacao</name>
    <name type="common">Cacao</name>
    <name type="synonym">Cocoa</name>
    <dbReference type="NCBI Taxonomy" id="3641"/>
    <lineage>
        <taxon>Eukaryota</taxon>
        <taxon>Viridiplantae</taxon>
        <taxon>Streptophyta</taxon>
        <taxon>Embryophyta</taxon>
        <taxon>Tracheophyta</taxon>
        <taxon>Spermatophyta</taxon>
        <taxon>Magnoliopsida</taxon>
        <taxon>eudicotyledons</taxon>
        <taxon>Gunneridae</taxon>
        <taxon>Pentapetalae</taxon>
        <taxon>rosids</taxon>
        <taxon>malvids</taxon>
        <taxon>Malvales</taxon>
        <taxon>Malvaceae</taxon>
        <taxon>Byttnerioideae</taxon>
        <taxon>Theobroma</taxon>
    </lineage>
</organism>
<dbReference type="HOGENOM" id="CLU_2836359_0_0_1"/>
<dbReference type="Gramene" id="EOX99994">
    <property type="protein sequence ID" value="EOX99994"/>
    <property type="gene ID" value="TCM_009204"/>
</dbReference>
<accession>A0A061E4P0</accession>
<dbReference type="EMBL" id="CM001880">
    <property type="protein sequence ID" value="EOX99994.1"/>
    <property type="molecule type" value="Genomic_DNA"/>
</dbReference>
<evidence type="ECO:0000313" key="1">
    <source>
        <dbReference type="EMBL" id="EOX99994.1"/>
    </source>
</evidence>
<gene>
    <name evidence="1" type="ORF">TCM_009204</name>
</gene>
<dbReference type="InParanoid" id="A0A061E4P0"/>
<reference evidence="1 2" key="1">
    <citation type="journal article" date="2013" name="Genome Biol.">
        <title>The genome sequence of the most widely cultivated cacao type and its use to identify candidate genes regulating pod color.</title>
        <authorList>
            <person name="Motamayor J.C."/>
            <person name="Mockaitis K."/>
            <person name="Schmutz J."/>
            <person name="Haiminen N."/>
            <person name="Iii D.L."/>
            <person name="Cornejo O."/>
            <person name="Findley S.D."/>
            <person name="Zheng P."/>
            <person name="Utro F."/>
            <person name="Royaert S."/>
            <person name="Saski C."/>
            <person name="Jenkins J."/>
            <person name="Podicheti R."/>
            <person name="Zhao M."/>
            <person name="Scheffler B.E."/>
            <person name="Stack J.C."/>
            <person name="Feltus F.A."/>
            <person name="Mustiga G.M."/>
            <person name="Amores F."/>
            <person name="Phillips W."/>
            <person name="Marelli J.P."/>
            <person name="May G.D."/>
            <person name="Shapiro H."/>
            <person name="Ma J."/>
            <person name="Bustamante C.D."/>
            <person name="Schnell R.J."/>
            <person name="Main D."/>
            <person name="Gilbert D."/>
            <person name="Parida L."/>
            <person name="Kuhn D.N."/>
        </authorList>
    </citation>
    <scope>NUCLEOTIDE SEQUENCE [LARGE SCALE GENOMIC DNA]</scope>
    <source>
        <strain evidence="2">cv. Matina 1-6</strain>
    </source>
</reference>
<sequence>MMPFVKRLLRMMIVMPPVENTLGDAVHWDIALDEDCDAVHGEIALDDDFDISSNALALGVICFSAD</sequence>
<proteinExistence type="predicted"/>
<name>A0A061E4P0_THECC</name>